<evidence type="ECO:0000256" key="1">
    <source>
        <dbReference type="SAM" id="MobiDB-lite"/>
    </source>
</evidence>
<accession>A0ABQ9IH00</accession>
<evidence type="ECO:0000259" key="2">
    <source>
        <dbReference type="Pfam" id="PF09747"/>
    </source>
</evidence>
<dbReference type="EMBL" id="JARBHB010000001">
    <property type="protein sequence ID" value="KAJ8895965.1"/>
    <property type="molecule type" value="Genomic_DNA"/>
</dbReference>
<dbReference type="PANTHER" id="PTHR31840:SF1">
    <property type="entry name" value="COILED-COIL DOMAIN-CONTAINING PROTEIN 97"/>
    <property type="match status" value="1"/>
</dbReference>
<evidence type="ECO:0000313" key="4">
    <source>
        <dbReference type="Proteomes" id="UP001159363"/>
    </source>
</evidence>
<feature type="domain" description="CCD97-like C-terminal" evidence="2">
    <location>
        <begin position="33"/>
        <end position="194"/>
    </location>
</feature>
<dbReference type="PANTHER" id="PTHR31840">
    <property type="entry name" value="COILED-COIL DOMAIN-CONTAINING PROTEIN 97"/>
    <property type="match status" value="1"/>
</dbReference>
<sequence>MWTNLVGHQVAVGEDNPCLSQSAIGALRVDVKNRRYEALKKLVDEGQYFSDTEMRKRNPLLYERLVGRYLTEREVEDNCNEERDNINSLVNLFMAQIERNQEKCLRQRQIDDEDGAIEEVDTSDEDSDMSSSEEEQDQESDGKVDSVDDDDDDDRPIKKRRGLSSREKQLLKQEFVTSMYQNFLDGKDVDFDYRYHLPGCVEDLPMLEDLG</sequence>
<proteinExistence type="predicted"/>
<feature type="compositionally biased region" description="Acidic residues" evidence="1">
    <location>
        <begin position="111"/>
        <end position="139"/>
    </location>
</feature>
<dbReference type="Pfam" id="PF09747">
    <property type="entry name" value="CCD97-like_C"/>
    <property type="match status" value="1"/>
</dbReference>
<reference evidence="3 4" key="1">
    <citation type="submission" date="2023-02" db="EMBL/GenBank/DDBJ databases">
        <title>LHISI_Scaffold_Assembly.</title>
        <authorList>
            <person name="Stuart O.P."/>
            <person name="Cleave R."/>
            <person name="Magrath M.J.L."/>
            <person name="Mikheyev A.S."/>
        </authorList>
    </citation>
    <scope>NUCLEOTIDE SEQUENCE [LARGE SCALE GENOMIC DNA]</scope>
    <source>
        <strain evidence="3">Daus_M_001</strain>
        <tissue evidence="3">Leg muscle</tissue>
    </source>
</reference>
<protein>
    <recommendedName>
        <fullName evidence="2">CCD97-like C-terminal domain-containing protein</fullName>
    </recommendedName>
</protein>
<name>A0ABQ9IH00_9NEOP</name>
<gene>
    <name evidence="3" type="ORF">PR048_001306</name>
</gene>
<feature type="region of interest" description="Disordered" evidence="1">
    <location>
        <begin position="106"/>
        <end position="165"/>
    </location>
</feature>
<dbReference type="InterPro" id="IPR040233">
    <property type="entry name" value="CCD97-like_C"/>
</dbReference>
<dbReference type="InterPro" id="IPR018613">
    <property type="entry name" value="Ccdc97-like"/>
</dbReference>
<keyword evidence="4" id="KW-1185">Reference proteome</keyword>
<organism evidence="3 4">
    <name type="scientific">Dryococelus australis</name>
    <dbReference type="NCBI Taxonomy" id="614101"/>
    <lineage>
        <taxon>Eukaryota</taxon>
        <taxon>Metazoa</taxon>
        <taxon>Ecdysozoa</taxon>
        <taxon>Arthropoda</taxon>
        <taxon>Hexapoda</taxon>
        <taxon>Insecta</taxon>
        <taxon>Pterygota</taxon>
        <taxon>Neoptera</taxon>
        <taxon>Polyneoptera</taxon>
        <taxon>Phasmatodea</taxon>
        <taxon>Verophasmatodea</taxon>
        <taxon>Anareolatae</taxon>
        <taxon>Phasmatidae</taxon>
        <taxon>Eurycanthinae</taxon>
        <taxon>Dryococelus</taxon>
    </lineage>
</organism>
<evidence type="ECO:0000313" key="3">
    <source>
        <dbReference type="EMBL" id="KAJ8895965.1"/>
    </source>
</evidence>
<dbReference type="Proteomes" id="UP001159363">
    <property type="component" value="Chromosome 1"/>
</dbReference>
<comment type="caution">
    <text evidence="3">The sequence shown here is derived from an EMBL/GenBank/DDBJ whole genome shotgun (WGS) entry which is preliminary data.</text>
</comment>